<keyword evidence="4" id="KW-1185">Reference proteome</keyword>
<dbReference type="InterPro" id="IPR013538">
    <property type="entry name" value="ASHA1/2-like_C"/>
</dbReference>
<comment type="similarity">
    <text evidence="1">Belongs to the AHA1 family.</text>
</comment>
<dbReference type="Proteomes" id="UP000712080">
    <property type="component" value="Unassembled WGS sequence"/>
</dbReference>
<dbReference type="RefSeq" id="WP_169526995.1">
    <property type="nucleotide sequence ID" value="NZ_JAAMPU010000103.1"/>
</dbReference>
<evidence type="ECO:0000313" key="3">
    <source>
        <dbReference type="EMBL" id="NMH27905.1"/>
    </source>
</evidence>
<organism evidence="3 4">
    <name type="scientific">Flavobacterium silvaticum</name>
    <dbReference type="NCBI Taxonomy" id="1852020"/>
    <lineage>
        <taxon>Bacteria</taxon>
        <taxon>Pseudomonadati</taxon>
        <taxon>Bacteroidota</taxon>
        <taxon>Flavobacteriia</taxon>
        <taxon>Flavobacteriales</taxon>
        <taxon>Flavobacteriaceae</taxon>
        <taxon>Flavobacterium</taxon>
    </lineage>
</organism>
<dbReference type="EMBL" id="JAAMPU010000103">
    <property type="protein sequence ID" value="NMH27905.1"/>
    <property type="molecule type" value="Genomic_DNA"/>
</dbReference>
<accession>A0A972FUM5</accession>
<protein>
    <submittedName>
        <fullName evidence="3">Activator of HSP90 ATPase</fullName>
    </submittedName>
</protein>
<dbReference type="CDD" id="cd08897">
    <property type="entry name" value="SRPBCC_CalC_Aha1-like_4"/>
    <property type="match status" value="1"/>
</dbReference>
<reference evidence="3" key="1">
    <citation type="submission" date="2020-02" db="EMBL/GenBank/DDBJ databases">
        <title>Flavobacterium sp. genome.</title>
        <authorList>
            <person name="Jung H.S."/>
            <person name="Baek J.H."/>
            <person name="Jeon C.O."/>
        </authorList>
    </citation>
    <scope>NUCLEOTIDE SEQUENCE</scope>
    <source>
        <strain evidence="3">SE-s28</strain>
    </source>
</reference>
<dbReference type="AlphaFoldDB" id="A0A972FUM5"/>
<evidence type="ECO:0000259" key="2">
    <source>
        <dbReference type="Pfam" id="PF08327"/>
    </source>
</evidence>
<sequence>MNPSAITVSATVDASLEKTWDYWTKPEHIVNWAFASDDWHCPKATNDATTGGKFSSTMAAKDGSMSFDFEGIYDEVIDHKKITYTIADGRKVEILFEGQNGKTLVTETFDPESMNPIEMQRGGWQAILDNFKKYTEGN</sequence>
<proteinExistence type="inferred from homology"/>
<name>A0A972FUM5_9FLAO</name>
<dbReference type="Pfam" id="PF08327">
    <property type="entry name" value="AHSA1"/>
    <property type="match status" value="1"/>
</dbReference>
<evidence type="ECO:0000313" key="4">
    <source>
        <dbReference type="Proteomes" id="UP000712080"/>
    </source>
</evidence>
<feature type="domain" description="Activator of Hsp90 ATPase homologue 1/2-like C-terminal" evidence="2">
    <location>
        <begin position="13"/>
        <end position="135"/>
    </location>
</feature>
<dbReference type="SUPFAM" id="SSF55961">
    <property type="entry name" value="Bet v1-like"/>
    <property type="match status" value="1"/>
</dbReference>
<evidence type="ECO:0000256" key="1">
    <source>
        <dbReference type="ARBA" id="ARBA00006817"/>
    </source>
</evidence>
<comment type="caution">
    <text evidence="3">The sequence shown here is derived from an EMBL/GenBank/DDBJ whole genome shotgun (WGS) entry which is preliminary data.</text>
</comment>
<dbReference type="InterPro" id="IPR023393">
    <property type="entry name" value="START-like_dom_sf"/>
</dbReference>
<gene>
    <name evidence="3" type="ORF">G6047_07665</name>
</gene>
<dbReference type="Gene3D" id="3.30.530.20">
    <property type="match status" value="1"/>
</dbReference>